<evidence type="ECO:0000256" key="1">
    <source>
        <dbReference type="ARBA" id="ARBA00023125"/>
    </source>
</evidence>
<evidence type="ECO:0000313" key="3">
    <source>
        <dbReference type="EMBL" id="VAW29615.1"/>
    </source>
</evidence>
<dbReference type="AlphaFoldDB" id="A0A3B0UF54"/>
<dbReference type="NCBIfam" id="TIGR00621">
    <property type="entry name" value="ssb"/>
    <property type="match status" value="1"/>
</dbReference>
<dbReference type="CDD" id="cd04496">
    <property type="entry name" value="SSB_OBF"/>
    <property type="match status" value="1"/>
</dbReference>
<keyword evidence="1 3" id="KW-0238">DNA-binding</keyword>
<dbReference type="PROSITE" id="PS50935">
    <property type="entry name" value="SSB"/>
    <property type="match status" value="1"/>
</dbReference>
<protein>
    <submittedName>
        <fullName evidence="3">Single-stranded DNA-binding protein</fullName>
    </submittedName>
</protein>
<gene>
    <name evidence="3" type="ORF">MNBD_BACTEROID07-1943</name>
</gene>
<feature type="region of interest" description="Disordered" evidence="2">
    <location>
        <begin position="110"/>
        <end position="147"/>
    </location>
</feature>
<dbReference type="GO" id="GO:0006260">
    <property type="term" value="P:DNA replication"/>
    <property type="evidence" value="ECO:0007669"/>
    <property type="project" value="InterPro"/>
</dbReference>
<name>A0A3B0UF54_9ZZZZ</name>
<sequence length="147" mass="16663">MAGLNKVMLIGRIGKDPDTYVFDNGNKKISFTLATSERYRDKDKSDWIEQTEWHNIAGYGYLAEKTFAKGDMVYVEGKIKTRKYTDKEQNTRYFTEIVADKINILLRKSADSGSYGSGSTPQPPEQQQQPIPDTPDVADTPEDDLPF</sequence>
<organism evidence="3">
    <name type="scientific">hydrothermal vent metagenome</name>
    <dbReference type="NCBI Taxonomy" id="652676"/>
    <lineage>
        <taxon>unclassified sequences</taxon>
        <taxon>metagenomes</taxon>
        <taxon>ecological metagenomes</taxon>
    </lineage>
</organism>
<dbReference type="SUPFAM" id="SSF50249">
    <property type="entry name" value="Nucleic acid-binding proteins"/>
    <property type="match status" value="1"/>
</dbReference>
<dbReference type="GO" id="GO:0009295">
    <property type="term" value="C:nucleoid"/>
    <property type="evidence" value="ECO:0007669"/>
    <property type="project" value="TreeGrafter"/>
</dbReference>
<dbReference type="Pfam" id="PF00436">
    <property type="entry name" value="SSB"/>
    <property type="match status" value="1"/>
</dbReference>
<dbReference type="InterPro" id="IPR011344">
    <property type="entry name" value="ssDNA-bd"/>
</dbReference>
<dbReference type="EMBL" id="UOET01000388">
    <property type="protein sequence ID" value="VAW29615.1"/>
    <property type="molecule type" value="Genomic_DNA"/>
</dbReference>
<accession>A0A3B0UF54</accession>
<dbReference type="HAMAP" id="MF_00984">
    <property type="entry name" value="SSB"/>
    <property type="match status" value="1"/>
</dbReference>
<proteinExistence type="inferred from homology"/>
<dbReference type="InterPro" id="IPR000424">
    <property type="entry name" value="Primosome_PriB/ssb"/>
</dbReference>
<dbReference type="PIRSF" id="PIRSF002070">
    <property type="entry name" value="SSB"/>
    <property type="match status" value="1"/>
</dbReference>
<dbReference type="InterPro" id="IPR012340">
    <property type="entry name" value="NA-bd_OB-fold"/>
</dbReference>
<dbReference type="PANTHER" id="PTHR10302">
    <property type="entry name" value="SINGLE-STRANDED DNA-BINDING PROTEIN"/>
    <property type="match status" value="1"/>
</dbReference>
<evidence type="ECO:0000256" key="2">
    <source>
        <dbReference type="SAM" id="MobiDB-lite"/>
    </source>
</evidence>
<feature type="compositionally biased region" description="Polar residues" evidence="2">
    <location>
        <begin position="111"/>
        <end position="120"/>
    </location>
</feature>
<dbReference type="GO" id="GO:0003697">
    <property type="term" value="F:single-stranded DNA binding"/>
    <property type="evidence" value="ECO:0007669"/>
    <property type="project" value="InterPro"/>
</dbReference>
<dbReference type="Gene3D" id="2.40.50.140">
    <property type="entry name" value="Nucleic acid-binding proteins"/>
    <property type="match status" value="1"/>
</dbReference>
<reference evidence="3" key="1">
    <citation type="submission" date="2018-06" db="EMBL/GenBank/DDBJ databases">
        <authorList>
            <person name="Zhirakovskaya E."/>
        </authorList>
    </citation>
    <scope>NUCLEOTIDE SEQUENCE</scope>
</reference>
<dbReference type="PANTHER" id="PTHR10302:SF27">
    <property type="entry name" value="SINGLE-STRANDED DNA-BINDING PROTEIN"/>
    <property type="match status" value="1"/>
</dbReference>